<evidence type="ECO:0000256" key="1">
    <source>
        <dbReference type="PROSITE-ProRule" id="PRU00325"/>
    </source>
</evidence>
<dbReference type="Proteomes" id="UP000604046">
    <property type="component" value="Unassembled WGS sequence"/>
</dbReference>
<dbReference type="PROSITE" id="PS01159">
    <property type="entry name" value="WW_DOMAIN_1"/>
    <property type="match status" value="1"/>
</dbReference>
<sequence>MKVGQPAPMDSQVVEQLWGQIQTKNLDTLEEMLCRHGVVVETQESKKICLDVLRNFWLRHAVVMHLPTRGQKPASTSCTCWHFRRRGHCPHAYYVRHKLKLETWLKPVLPHHEDAPRDLESDGSSVRVRPARPPQQAKKRKRPDCYVPVPLPEADVGAPLPERRPDRVLPPQRAARSRSAPRGARSGSRSAPRRSDRRPR</sequence>
<name>A0A812SI15_9DINO</name>
<protein>
    <recommendedName>
        <fullName evidence="3">SWIM-type domain-containing protein</fullName>
    </recommendedName>
</protein>
<keyword evidence="5" id="KW-1185">Reference proteome</keyword>
<feature type="compositionally biased region" description="Basic residues" evidence="2">
    <location>
        <begin position="191"/>
        <end position="200"/>
    </location>
</feature>
<accession>A0A812SI15</accession>
<feature type="compositionally biased region" description="Low complexity" evidence="2">
    <location>
        <begin position="170"/>
        <end position="190"/>
    </location>
</feature>
<organism evidence="4 5">
    <name type="scientific">Symbiodinium natans</name>
    <dbReference type="NCBI Taxonomy" id="878477"/>
    <lineage>
        <taxon>Eukaryota</taxon>
        <taxon>Sar</taxon>
        <taxon>Alveolata</taxon>
        <taxon>Dinophyceae</taxon>
        <taxon>Suessiales</taxon>
        <taxon>Symbiodiniaceae</taxon>
        <taxon>Symbiodinium</taxon>
    </lineage>
</organism>
<gene>
    <name evidence="4" type="ORF">SNAT2548_LOCUS27263</name>
</gene>
<dbReference type="InterPro" id="IPR007527">
    <property type="entry name" value="Znf_SWIM"/>
</dbReference>
<feature type="domain" description="SWIM-type" evidence="3">
    <location>
        <begin position="62"/>
        <end position="100"/>
    </location>
</feature>
<proteinExistence type="predicted"/>
<dbReference type="GO" id="GO:0008270">
    <property type="term" value="F:zinc ion binding"/>
    <property type="evidence" value="ECO:0007669"/>
    <property type="project" value="UniProtKB-KW"/>
</dbReference>
<feature type="region of interest" description="Disordered" evidence="2">
    <location>
        <begin position="115"/>
        <end position="200"/>
    </location>
</feature>
<dbReference type="AlphaFoldDB" id="A0A812SI15"/>
<evidence type="ECO:0000313" key="5">
    <source>
        <dbReference type="Proteomes" id="UP000604046"/>
    </source>
</evidence>
<evidence type="ECO:0000256" key="2">
    <source>
        <dbReference type="SAM" id="MobiDB-lite"/>
    </source>
</evidence>
<keyword evidence="1" id="KW-0862">Zinc</keyword>
<dbReference type="InterPro" id="IPR001202">
    <property type="entry name" value="WW_dom"/>
</dbReference>
<evidence type="ECO:0000313" key="4">
    <source>
        <dbReference type="EMBL" id="CAE7485969.1"/>
    </source>
</evidence>
<dbReference type="EMBL" id="CAJNDS010002461">
    <property type="protein sequence ID" value="CAE7485969.1"/>
    <property type="molecule type" value="Genomic_DNA"/>
</dbReference>
<keyword evidence="1" id="KW-0863">Zinc-finger</keyword>
<evidence type="ECO:0000259" key="3">
    <source>
        <dbReference type="PROSITE" id="PS50966"/>
    </source>
</evidence>
<comment type="caution">
    <text evidence="4">The sequence shown here is derived from an EMBL/GenBank/DDBJ whole genome shotgun (WGS) entry which is preliminary data.</text>
</comment>
<keyword evidence="1" id="KW-0479">Metal-binding</keyword>
<reference evidence="4" key="1">
    <citation type="submission" date="2021-02" db="EMBL/GenBank/DDBJ databases">
        <authorList>
            <person name="Dougan E. K."/>
            <person name="Rhodes N."/>
            <person name="Thang M."/>
            <person name="Chan C."/>
        </authorList>
    </citation>
    <scope>NUCLEOTIDE SEQUENCE</scope>
</reference>
<dbReference type="PROSITE" id="PS50966">
    <property type="entry name" value="ZF_SWIM"/>
    <property type="match status" value="1"/>
</dbReference>
<dbReference type="OrthoDB" id="410504at2759"/>